<dbReference type="InterPro" id="IPR050091">
    <property type="entry name" value="PKS_NRPS_Biosynth_Enz"/>
</dbReference>
<dbReference type="Proteomes" id="UP000887013">
    <property type="component" value="Unassembled WGS sequence"/>
</dbReference>
<keyword evidence="1" id="KW-0596">Phosphopantetheine</keyword>
<dbReference type="GO" id="GO:0016491">
    <property type="term" value="F:oxidoreductase activity"/>
    <property type="evidence" value="ECO:0007669"/>
    <property type="project" value="UniProtKB-KW"/>
</dbReference>
<feature type="domain" description="Ketosynthase family 3 (KS3)" evidence="9">
    <location>
        <begin position="1"/>
        <end position="117"/>
    </location>
</feature>
<evidence type="ECO:0000256" key="1">
    <source>
        <dbReference type="ARBA" id="ARBA00022450"/>
    </source>
</evidence>
<dbReference type="PANTHER" id="PTHR43775">
    <property type="entry name" value="FATTY ACID SYNTHASE"/>
    <property type="match status" value="1"/>
</dbReference>
<keyword evidence="3" id="KW-0276">Fatty acid metabolism</keyword>
<dbReference type="SUPFAM" id="SSF53901">
    <property type="entry name" value="Thiolase-like"/>
    <property type="match status" value="1"/>
</dbReference>
<evidence type="ECO:0000256" key="7">
    <source>
        <dbReference type="ARBA" id="ARBA00023160"/>
    </source>
</evidence>
<dbReference type="EMBL" id="BMAW01100706">
    <property type="protein sequence ID" value="GFS96363.1"/>
    <property type="molecule type" value="Genomic_DNA"/>
</dbReference>
<sequence>MIRTEAVTALFLQKAKVARRAYAIVLAARSYAAGFNPDGIAVTSETILNKIIVETLREANVNRNDVEYIETHGTGTEVGDRQEVKALSDVFCENRDEPLFIGSIKSNIGHTEASSGE</sequence>
<comment type="caution">
    <text evidence="10">The sequence shown here is derived from an EMBL/GenBank/DDBJ whole genome shotgun (WGS) entry which is preliminary data.</text>
</comment>
<dbReference type="Gene3D" id="3.40.47.10">
    <property type="match status" value="1"/>
</dbReference>
<keyword evidence="8" id="KW-0511">Multifunctional enzyme</keyword>
<evidence type="ECO:0000256" key="2">
    <source>
        <dbReference type="ARBA" id="ARBA00022516"/>
    </source>
</evidence>
<evidence type="ECO:0000313" key="11">
    <source>
        <dbReference type="Proteomes" id="UP000887013"/>
    </source>
</evidence>
<evidence type="ECO:0000259" key="9">
    <source>
        <dbReference type="PROSITE" id="PS52004"/>
    </source>
</evidence>
<dbReference type="GO" id="GO:0006633">
    <property type="term" value="P:fatty acid biosynthetic process"/>
    <property type="evidence" value="ECO:0007669"/>
    <property type="project" value="UniProtKB-KW"/>
</dbReference>
<dbReference type="AlphaFoldDB" id="A0A8X6N656"/>
<keyword evidence="11" id="KW-1185">Reference proteome</keyword>
<keyword evidence="4" id="KW-0521">NADP</keyword>
<dbReference type="GO" id="GO:0004312">
    <property type="term" value="F:fatty acid synthase activity"/>
    <property type="evidence" value="ECO:0007669"/>
    <property type="project" value="TreeGrafter"/>
</dbReference>
<keyword evidence="2" id="KW-0444">Lipid biosynthesis</keyword>
<keyword evidence="5" id="KW-0560">Oxidoreductase</keyword>
<reference evidence="10" key="1">
    <citation type="submission" date="2020-08" db="EMBL/GenBank/DDBJ databases">
        <title>Multicomponent nature underlies the extraordinary mechanical properties of spider dragline silk.</title>
        <authorList>
            <person name="Kono N."/>
            <person name="Nakamura H."/>
            <person name="Mori M."/>
            <person name="Yoshida Y."/>
            <person name="Ohtoshi R."/>
            <person name="Malay A.D."/>
            <person name="Moran D.A.P."/>
            <person name="Tomita M."/>
            <person name="Numata K."/>
            <person name="Arakawa K."/>
        </authorList>
    </citation>
    <scope>NUCLEOTIDE SEQUENCE</scope>
</reference>
<dbReference type="InterPro" id="IPR014031">
    <property type="entry name" value="Ketoacyl_synth_C"/>
</dbReference>
<dbReference type="InterPro" id="IPR020841">
    <property type="entry name" value="PKS_Beta-ketoAc_synthase_dom"/>
</dbReference>
<dbReference type="InterPro" id="IPR016039">
    <property type="entry name" value="Thiolase-like"/>
</dbReference>
<evidence type="ECO:0000313" key="10">
    <source>
        <dbReference type="EMBL" id="GFS96363.1"/>
    </source>
</evidence>
<evidence type="ECO:0000256" key="3">
    <source>
        <dbReference type="ARBA" id="ARBA00022832"/>
    </source>
</evidence>
<gene>
    <name evidence="10" type="primary">FASN</name>
    <name evidence="10" type="ORF">NPIL_428441</name>
</gene>
<evidence type="ECO:0000256" key="5">
    <source>
        <dbReference type="ARBA" id="ARBA00023002"/>
    </source>
</evidence>
<proteinExistence type="predicted"/>
<dbReference type="OrthoDB" id="6430529at2759"/>
<dbReference type="PROSITE" id="PS52004">
    <property type="entry name" value="KS3_2"/>
    <property type="match status" value="1"/>
</dbReference>
<evidence type="ECO:0000256" key="4">
    <source>
        <dbReference type="ARBA" id="ARBA00022857"/>
    </source>
</evidence>
<accession>A0A8X6N656</accession>
<keyword evidence="7" id="KW-0275">Fatty acid biosynthesis</keyword>
<dbReference type="SMART" id="SM00825">
    <property type="entry name" value="PKS_KS"/>
    <property type="match status" value="1"/>
</dbReference>
<evidence type="ECO:0000256" key="6">
    <source>
        <dbReference type="ARBA" id="ARBA00023098"/>
    </source>
</evidence>
<name>A0A8X6N656_NEPPI</name>
<dbReference type="Pfam" id="PF02801">
    <property type="entry name" value="Ketoacyl-synt_C"/>
    <property type="match status" value="1"/>
</dbReference>
<organism evidence="10 11">
    <name type="scientific">Nephila pilipes</name>
    <name type="common">Giant wood spider</name>
    <name type="synonym">Nephila maculata</name>
    <dbReference type="NCBI Taxonomy" id="299642"/>
    <lineage>
        <taxon>Eukaryota</taxon>
        <taxon>Metazoa</taxon>
        <taxon>Ecdysozoa</taxon>
        <taxon>Arthropoda</taxon>
        <taxon>Chelicerata</taxon>
        <taxon>Arachnida</taxon>
        <taxon>Araneae</taxon>
        <taxon>Araneomorphae</taxon>
        <taxon>Entelegynae</taxon>
        <taxon>Araneoidea</taxon>
        <taxon>Nephilidae</taxon>
        <taxon>Nephila</taxon>
    </lineage>
</organism>
<protein>
    <submittedName>
        <fullName evidence="10">Fatty acid synthase</fullName>
    </submittedName>
</protein>
<dbReference type="PANTHER" id="PTHR43775:SF7">
    <property type="entry name" value="FATTY ACID SYNTHASE"/>
    <property type="match status" value="1"/>
</dbReference>
<keyword evidence="6" id="KW-0443">Lipid metabolism</keyword>
<evidence type="ECO:0000256" key="8">
    <source>
        <dbReference type="ARBA" id="ARBA00023268"/>
    </source>
</evidence>